<comment type="catalytic activity">
    <reaction evidence="6">
        <text>N-terminal L-methionyl-L-phenylalanyl-[protein] + acetyl-CoA = N-terminal N(alpha)-acetyl-L-methionyl-L-phenylalanyl-[protein] + CoA + H(+)</text>
        <dbReference type="Rhea" id="RHEA:50528"/>
        <dbReference type="Rhea" id="RHEA-COMP:12715"/>
        <dbReference type="Rhea" id="RHEA-COMP:12716"/>
        <dbReference type="ChEBI" id="CHEBI:15378"/>
        <dbReference type="ChEBI" id="CHEBI:57287"/>
        <dbReference type="ChEBI" id="CHEBI:57288"/>
        <dbReference type="ChEBI" id="CHEBI:133382"/>
        <dbReference type="ChEBI" id="CHEBI:133383"/>
        <dbReference type="EC" id="2.3.1.258"/>
    </reaction>
</comment>
<comment type="catalytic activity">
    <reaction evidence="7">
        <text>N-terminal L-methionyl-L-lysyl-[protein] + acetyl-CoA = N-terminal N(alpha)-acetyl-L-methionyl-L-lysyl-[protein] + CoA + H(+)</text>
        <dbReference type="Rhea" id="RHEA:50580"/>
        <dbReference type="Rhea" id="RHEA-COMP:12734"/>
        <dbReference type="Rhea" id="RHEA-COMP:12735"/>
        <dbReference type="ChEBI" id="CHEBI:15378"/>
        <dbReference type="ChEBI" id="CHEBI:57287"/>
        <dbReference type="ChEBI" id="CHEBI:57288"/>
        <dbReference type="ChEBI" id="CHEBI:133406"/>
        <dbReference type="ChEBI" id="CHEBI:133407"/>
        <dbReference type="EC" id="2.3.1.258"/>
    </reaction>
</comment>
<accession>A0A3P6TQK7</accession>
<feature type="region of interest" description="Disordered" evidence="13">
    <location>
        <begin position="409"/>
        <end position="429"/>
    </location>
</feature>
<evidence type="ECO:0000256" key="11">
    <source>
        <dbReference type="ARBA" id="ARBA00049454"/>
    </source>
</evidence>
<dbReference type="STRING" id="42156.A0A3P6TQK7"/>
<evidence type="ECO:0000256" key="4">
    <source>
        <dbReference type="ARBA" id="ARBA00048251"/>
    </source>
</evidence>
<dbReference type="SUPFAM" id="SSF55729">
    <property type="entry name" value="Acyl-CoA N-acyltransferases (Nat)"/>
    <property type="match status" value="1"/>
</dbReference>
<evidence type="ECO:0000256" key="13">
    <source>
        <dbReference type="SAM" id="MobiDB-lite"/>
    </source>
</evidence>
<dbReference type="EMBL" id="UYRX01000526">
    <property type="protein sequence ID" value="VDK83395.1"/>
    <property type="molecule type" value="Genomic_DNA"/>
</dbReference>
<evidence type="ECO:0000256" key="10">
    <source>
        <dbReference type="ARBA" id="ARBA00049103"/>
    </source>
</evidence>
<comment type="catalytic activity">
    <reaction evidence="10">
        <text>N-terminal L-methionyl-L-leucyl-[protein] + acetyl-CoA = N-terminal N(alpha)-acetyl-L-methionyl-L-leucyl-[protein] + CoA + H(+)</text>
        <dbReference type="Rhea" id="RHEA:50520"/>
        <dbReference type="Rhea" id="RHEA-COMP:12711"/>
        <dbReference type="Rhea" id="RHEA-COMP:12712"/>
        <dbReference type="ChEBI" id="CHEBI:15378"/>
        <dbReference type="ChEBI" id="CHEBI:57287"/>
        <dbReference type="ChEBI" id="CHEBI:57288"/>
        <dbReference type="ChEBI" id="CHEBI:133377"/>
        <dbReference type="ChEBI" id="CHEBI:133378"/>
        <dbReference type="EC" id="2.3.1.258"/>
    </reaction>
</comment>
<dbReference type="GO" id="GO:0007064">
    <property type="term" value="P:mitotic sister chromatid cohesion"/>
    <property type="evidence" value="ECO:0007669"/>
    <property type="project" value="TreeGrafter"/>
</dbReference>
<dbReference type="OMA" id="DRCCEIA"/>
<dbReference type="PANTHER" id="PTHR42919:SF8">
    <property type="entry name" value="N-ALPHA-ACETYLTRANSFERASE 50"/>
    <property type="match status" value="1"/>
</dbReference>
<feature type="region of interest" description="Disordered" evidence="13">
    <location>
        <begin position="1206"/>
        <end position="1225"/>
    </location>
</feature>
<evidence type="ECO:0000256" key="12">
    <source>
        <dbReference type="SAM" id="Coils"/>
    </source>
</evidence>
<feature type="compositionally biased region" description="Low complexity" evidence="13">
    <location>
        <begin position="1034"/>
        <end position="1050"/>
    </location>
</feature>
<evidence type="ECO:0000256" key="2">
    <source>
        <dbReference type="ARBA" id="ARBA00023315"/>
    </source>
</evidence>
<keyword evidence="2" id="KW-0012">Acyltransferase</keyword>
<dbReference type="GO" id="GO:0120518">
    <property type="term" value="F:protein N-terminal-methionine acetyltransferase activity"/>
    <property type="evidence" value="ECO:0007669"/>
    <property type="project" value="UniProtKB-EC"/>
</dbReference>
<feature type="region of interest" description="Disordered" evidence="13">
    <location>
        <begin position="1013"/>
        <end position="1058"/>
    </location>
</feature>
<keyword evidence="12" id="KW-0175">Coiled coil</keyword>
<evidence type="ECO:0000256" key="9">
    <source>
        <dbReference type="ARBA" id="ARBA00049002"/>
    </source>
</evidence>
<evidence type="ECO:0000313" key="16">
    <source>
        <dbReference type="Proteomes" id="UP000277928"/>
    </source>
</evidence>
<dbReference type="Gene3D" id="3.40.630.30">
    <property type="match status" value="1"/>
</dbReference>
<proteinExistence type="predicted"/>
<evidence type="ECO:0000313" key="15">
    <source>
        <dbReference type="EMBL" id="VDK83395.1"/>
    </source>
</evidence>
<dbReference type="InterPro" id="IPR016181">
    <property type="entry name" value="Acyl_CoA_acyltransferase"/>
</dbReference>
<comment type="catalytic activity">
    <reaction evidence="8">
        <text>N-terminal L-methionyl-L-valyl-[protein] + acetyl-CoA = N-terminal N(alpha)-acetyl-L-methionyl-L-valyl-[protein] + CoA + H(+)</text>
        <dbReference type="Rhea" id="RHEA:50572"/>
        <dbReference type="Rhea" id="RHEA-COMP:12730"/>
        <dbReference type="Rhea" id="RHEA-COMP:12731"/>
        <dbReference type="ChEBI" id="CHEBI:15378"/>
        <dbReference type="ChEBI" id="CHEBI:57287"/>
        <dbReference type="ChEBI" id="CHEBI:57288"/>
        <dbReference type="ChEBI" id="CHEBI:133402"/>
        <dbReference type="ChEBI" id="CHEBI:133403"/>
        <dbReference type="EC" id="2.3.1.258"/>
    </reaction>
</comment>
<dbReference type="InterPro" id="IPR051556">
    <property type="entry name" value="N-term/lysine_N-AcTrnsfr"/>
</dbReference>
<dbReference type="InterPro" id="IPR000182">
    <property type="entry name" value="GNAT_dom"/>
</dbReference>
<evidence type="ECO:0000256" key="8">
    <source>
        <dbReference type="ARBA" id="ARBA00048799"/>
    </source>
</evidence>
<name>A0A3P6TQK7_LITSI</name>
<feature type="compositionally biased region" description="Low complexity" evidence="13">
    <location>
        <begin position="410"/>
        <end position="423"/>
    </location>
</feature>
<dbReference type="EC" id="2.3.1.258" evidence="3"/>
<comment type="catalytic activity">
    <reaction evidence="5">
        <text>N-terminal L-methionyl-L-tyrosyl-[protein] + acetyl-CoA = N-terminal N(alpha)-acetyl-L-methionyl-L-tyrosyl-[protein] + CoA + H(+)</text>
        <dbReference type="Rhea" id="RHEA:50532"/>
        <dbReference type="Rhea" id="RHEA-COMP:12717"/>
        <dbReference type="Rhea" id="RHEA-COMP:12718"/>
        <dbReference type="ChEBI" id="CHEBI:15378"/>
        <dbReference type="ChEBI" id="CHEBI:57287"/>
        <dbReference type="ChEBI" id="CHEBI:57288"/>
        <dbReference type="ChEBI" id="CHEBI:133384"/>
        <dbReference type="ChEBI" id="CHEBI:133385"/>
        <dbReference type="EC" id="2.3.1.258"/>
    </reaction>
</comment>
<gene>
    <name evidence="15" type="ORF">NLS_LOCUS6178</name>
</gene>
<dbReference type="CDD" id="cd04301">
    <property type="entry name" value="NAT_SF"/>
    <property type="match status" value="1"/>
</dbReference>
<keyword evidence="1" id="KW-0808">Transferase</keyword>
<evidence type="ECO:0000256" key="6">
    <source>
        <dbReference type="ARBA" id="ARBA00048490"/>
    </source>
</evidence>
<dbReference type="PANTHER" id="PTHR42919">
    <property type="entry name" value="N-ALPHA-ACETYLTRANSFERASE"/>
    <property type="match status" value="1"/>
</dbReference>
<protein>
    <recommendedName>
        <fullName evidence="3">N-terminal methionine N(alpha)-acetyltransferase NatE</fullName>
        <ecNumber evidence="3">2.3.1.258</ecNumber>
    </recommendedName>
</protein>
<evidence type="ECO:0000256" key="5">
    <source>
        <dbReference type="ARBA" id="ARBA00048335"/>
    </source>
</evidence>
<dbReference type="GO" id="GO:0031415">
    <property type="term" value="C:NatA complex"/>
    <property type="evidence" value="ECO:0007669"/>
    <property type="project" value="TreeGrafter"/>
</dbReference>
<dbReference type="FunFam" id="3.40.630.30:FF:000006">
    <property type="entry name" value="Putative n-alpha-acetyltransferase 50"/>
    <property type="match status" value="1"/>
</dbReference>
<reference evidence="15 16" key="1">
    <citation type="submission" date="2018-08" db="EMBL/GenBank/DDBJ databases">
        <authorList>
            <person name="Laetsch R D."/>
            <person name="Stevens L."/>
            <person name="Kumar S."/>
            <person name="Blaxter L. M."/>
        </authorList>
    </citation>
    <scope>NUCLEOTIDE SEQUENCE [LARGE SCALE GENOMIC DNA]</scope>
</reference>
<evidence type="ECO:0000256" key="7">
    <source>
        <dbReference type="ARBA" id="ARBA00048618"/>
    </source>
</evidence>
<feature type="coiled-coil region" evidence="12">
    <location>
        <begin position="681"/>
        <end position="715"/>
    </location>
</feature>
<sequence>MPYSSSLTGSGFFPREEDLFEEMDRHDLLEHIRRRILGGKYFVRENKTSSRKSHGVEKVTNKARKFRLTCHEVPYARNTFESNVLRKVQSIRTSTAFKQCCERLNSCEGGNVLAVTNLYSSMPSLCTSKNVLRVEQNSCERSIDYFRSEQSPIDNWRSGSCGKQNSPKRSAEKPRIMKAVVDVSKFLRSSKMNSHLPQPTRCTEHDMDEIEKGTMVQPLIAAEKSSDAFNCSTKNETISQHVNLNISGHGHSSSCDDINVKIKQSFNTLNDLENDIDNAAHFLQASFSNRVSIPSRFECSKMDGESSFSFEGHTVRKRLHEDHLFPKQNIKGMTCGKTLGCRLKTYIAYGRNVAEMSQHLRHVRDAFSRQALLHKHEVSDGMNSLSNDKCFDRQSSFYATVEQRMNRALQHNSVSNNMNQSSQRPLKERNYDLTDLRISSFSKTDSIQDDHNDTKNIIGSKEPEIMPQMVLQKISSDMEVVNESSSGHSILADASQSDEVNSSPTYALQELRKRENYAGNTVKALRQFYKDSMLYFAELRKLYRQKRVEDLWKVENEEERIKAACLLLKRKYIDSVSSAMSMKNFMDYHLHETARIQLLNLDLQKHFVLLRGSRRNLSFEKFRRGSEKVLLFTKDFEKNNLASELERWERKLTTRFKIDGDVANSENTKSLFSNPLRIVRNAQEAKVQRSYNRNLQQLREELKWKRREADFLKRAFDQRAMRNDQSNENSLRAQISAHERYIAETEKDIAQLINLQNRNDDNNERSTVVPEVKYESYLLSSSKFASTEAIPERASYNGEFSKPNKSGTSFNADVQPTNKSCSLESNSMESCPFFEPVLEQKSGIDSFSNKKDNAHPQEKTHTSYSVELSPIRIVTPAKLASSEQLTGSLKSNYSEKKCSTSNEAPLSIDNTLLCSQDIPIVSKEPAHLSLPESNHSNELIYGETGSFKQDTSKEALLLSVEQLTDSLKSNYTSYFEVGEQSAVQLNNAVDDNETTEDRCNLYSSVGDERFFTPMQSDVEADNDEKSDNGVEKATTASQESSSSFHTTISSPVPDEQVNNKIAQRSVRTLSPSSKKFELVDSPLASSKRLISTAYAASMPRDNSTRSPKDSLRTLKTAVSRSVPLLSSSLLESLLDDSLTTMLMLNRSGTVEDETFVLHDGCNKLAGDSATLLTNSSWQSDQTYDLNRIPVPEDLIPGLDLSCVNSAEENDLSSRPEEASSSVEIRADRPMKSVEPMSEFRYYLGDEKWVVAELHSVSEQIWNLASLKQPLKIVVSDSSGEIASQEVQMRQMIADRCCEIARCYFKNVGGRRYMGLTSINCPRNLLHLKDILQKQFSKYYGGYEFDVKGRKRWELLSQGCTSDIENIVLEELYEEQRSWEDILERYENEIKTELISELWHEQLDESLSTVEFIFPYFDVSLLQNIEQDTPHHFACATSLTECGLTVLKIVFGCPSCMDLCNADVLAFGRDLCYLLQSMAPSENTENAANDSSKSQCTTCEVNGEPFVIKNEPRQERCVGRCDMELGDITHHNVEQLRRLNQAVFPVAYNDKFYKEIVTAGELAKLAYFNDIVVGGVCCRIDTQNGARRMYIMTLGTLAPYRRLGIGTMLLEHVFTLCNKDPTIEDIYLHVQINNESALDFYKRFGFEVAGMAEKYYKRIEPDSAYILVKKIDREVREHLP</sequence>
<keyword evidence="16" id="KW-1185">Reference proteome</keyword>
<organism evidence="15 16">
    <name type="scientific">Litomosoides sigmodontis</name>
    <name type="common">Filarial nematode worm</name>
    <dbReference type="NCBI Taxonomy" id="42156"/>
    <lineage>
        <taxon>Eukaryota</taxon>
        <taxon>Metazoa</taxon>
        <taxon>Ecdysozoa</taxon>
        <taxon>Nematoda</taxon>
        <taxon>Chromadorea</taxon>
        <taxon>Rhabditida</taxon>
        <taxon>Spirurina</taxon>
        <taxon>Spiruromorpha</taxon>
        <taxon>Filarioidea</taxon>
        <taxon>Onchocercidae</taxon>
        <taxon>Litomosoides</taxon>
    </lineage>
</organism>
<comment type="catalytic activity">
    <reaction evidence="9">
        <text>N-terminal L-methionyl-L-alanyl-[protein] + acetyl-CoA = N-terminal N(alpha)-acetyl-L-methionyl-L-alanyl-[protein] + CoA + H(+)</text>
        <dbReference type="Rhea" id="RHEA:50564"/>
        <dbReference type="Rhea" id="RHEA-COMP:12726"/>
        <dbReference type="Rhea" id="RHEA-COMP:12727"/>
        <dbReference type="ChEBI" id="CHEBI:15378"/>
        <dbReference type="ChEBI" id="CHEBI:57287"/>
        <dbReference type="ChEBI" id="CHEBI:57288"/>
        <dbReference type="ChEBI" id="CHEBI:133398"/>
        <dbReference type="ChEBI" id="CHEBI:133399"/>
        <dbReference type="EC" id="2.3.1.258"/>
    </reaction>
</comment>
<comment type="catalytic activity">
    <reaction evidence="11">
        <text>N-terminal L-methionyl-L-threonyl-[protein] + acetyl-CoA = N-terminal N(alpha)-acetyl-L-methionyl-L-threonyl-[protein] + CoA + H(+)</text>
        <dbReference type="Rhea" id="RHEA:50576"/>
        <dbReference type="Rhea" id="RHEA-COMP:12732"/>
        <dbReference type="Rhea" id="RHEA-COMP:12733"/>
        <dbReference type="ChEBI" id="CHEBI:15378"/>
        <dbReference type="ChEBI" id="CHEBI:57287"/>
        <dbReference type="ChEBI" id="CHEBI:57288"/>
        <dbReference type="ChEBI" id="CHEBI:133404"/>
        <dbReference type="ChEBI" id="CHEBI:133405"/>
        <dbReference type="EC" id="2.3.1.258"/>
    </reaction>
</comment>
<dbReference type="OrthoDB" id="47374at2759"/>
<dbReference type="Pfam" id="PF00583">
    <property type="entry name" value="Acetyltransf_1"/>
    <property type="match status" value="1"/>
</dbReference>
<evidence type="ECO:0000259" key="14">
    <source>
        <dbReference type="PROSITE" id="PS51186"/>
    </source>
</evidence>
<dbReference type="PROSITE" id="PS51186">
    <property type="entry name" value="GNAT"/>
    <property type="match status" value="1"/>
</dbReference>
<evidence type="ECO:0000256" key="3">
    <source>
        <dbReference type="ARBA" id="ARBA00039121"/>
    </source>
</evidence>
<dbReference type="Proteomes" id="UP000277928">
    <property type="component" value="Unassembled WGS sequence"/>
</dbReference>
<feature type="domain" description="N-acetyltransferase" evidence="14">
    <location>
        <begin position="1522"/>
        <end position="1671"/>
    </location>
</feature>
<comment type="catalytic activity">
    <reaction evidence="4">
        <text>N-terminal L-methionyl-L-seryl-[protein] + acetyl-CoA = N-terminal N(alpha)-acetyl-L-methionyl-L-seryl-[protein] + CoA + H(+)</text>
        <dbReference type="Rhea" id="RHEA:50568"/>
        <dbReference type="Rhea" id="RHEA-COMP:12728"/>
        <dbReference type="Rhea" id="RHEA-COMP:12729"/>
        <dbReference type="ChEBI" id="CHEBI:15378"/>
        <dbReference type="ChEBI" id="CHEBI:57287"/>
        <dbReference type="ChEBI" id="CHEBI:57288"/>
        <dbReference type="ChEBI" id="CHEBI:133400"/>
        <dbReference type="ChEBI" id="CHEBI:133401"/>
        <dbReference type="EC" id="2.3.1.258"/>
    </reaction>
</comment>
<evidence type="ECO:0000256" key="1">
    <source>
        <dbReference type="ARBA" id="ARBA00022679"/>
    </source>
</evidence>